<dbReference type="InterPro" id="IPR050457">
    <property type="entry name" value="ZnFinger_BTB_dom_contain"/>
</dbReference>
<dbReference type="Bgee" id="ENSECAG00000013073">
    <property type="expression patterns" value="Expressed in trophectoderm and 23 other cell types or tissues"/>
</dbReference>
<dbReference type="PROSITE" id="PS00028">
    <property type="entry name" value="ZINC_FINGER_C2H2_1"/>
    <property type="match status" value="1"/>
</dbReference>
<dbReference type="Pfam" id="PF00651">
    <property type="entry name" value="BTB"/>
    <property type="match status" value="1"/>
</dbReference>
<accession>A0A5F5Q239</accession>
<evidence type="ECO:0000256" key="1">
    <source>
        <dbReference type="PROSITE-ProRule" id="PRU00042"/>
    </source>
</evidence>
<feature type="compositionally biased region" description="Acidic residues" evidence="2">
    <location>
        <begin position="782"/>
        <end position="806"/>
    </location>
</feature>
<gene>
    <name evidence="4 6" type="primary">ZBTB10</name>
</gene>
<dbReference type="InterPro" id="IPR036236">
    <property type="entry name" value="Znf_C2H2_sf"/>
</dbReference>
<dbReference type="AlphaFoldDB" id="A0A5F5Q239"/>
<feature type="region of interest" description="Disordered" evidence="2">
    <location>
        <begin position="15"/>
        <end position="226"/>
    </location>
</feature>
<dbReference type="PROSITE" id="PS50157">
    <property type="entry name" value="ZINC_FINGER_C2H2_2"/>
    <property type="match status" value="2"/>
</dbReference>
<evidence type="ECO:0000313" key="5">
    <source>
        <dbReference type="Proteomes" id="UP000002281"/>
    </source>
</evidence>
<feature type="compositionally biased region" description="Gly residues" evidence="2">
    <location>
        <begin position="126"/>
        <end position="136"/>
    </location>
</feature>
<feature type="region of interest" description="Disordered" evidence="2">
    <location>
        <begin position="764"/>
        <end position="823"/>
    </location>
</feature>
<evidence type="ECO:0000313" key="4">
    <source>
        <dbReference type="Ensembl" id="ENSECAP00000054589.1"/>
    </source>
</evidence>
<feature type="domain" description="C2H2-type" evidence="3">
    <location>
        <begin position="702"/>
        <end position="729"/>
    </location>
</feature>
<dbReference type="Gene3D" id="3.30.160.60">
    <property type="entry name" value="Classic Zinc Finger"/>
    <property type="match status" value="2"/>
</dbReference>
<dbReference type="SMART" id="SM00355">
    <property type="entry name" value="ZnF_C2H2"/>
    <property type="match status" value="2"/>
</dbReference>
<evidence type="ECO:0000259" key="3">
    <source>
        <dbReference type="PROSITE" id="PS50157"/>
    </source>
</evidence>
<keyword evidence="1" id="KW-0862">Zinc</keyword>
<feature type="domain" description="C2H2-type" evidence="3">
    <location>
        <begin position="674"/>
        <end position="701"/>
    </location>
</feature>
<feature type="compositionally biased region" description="Gly residues" evidence="2">
    <location>
        <begin position="194"/>
        <end position="205"/>
    </location>
</feature>
<reference evidence="4" key="2">
    <citation type="submission" date="2025-08" db="UniProtKB">
        <authorList>
            <consortium name="Ensembl"/>
        </authorList>
    </citation>
    <scope>IDENTIFICATION</scope>
    <source>
        <strain evidence="4">Thoroughbred</strain>
    </source>
</reference>
<dbReference type="Proteomes" id="UP000002281">
    <property type="component" value="Chromosome 9"/>
</dbReference>
<dbReference type="InterPro" id="IPR013087">
    <property type="entry name" value="Znf_C2H2_type"/>
</dbReference>
<organism evidence="4 5">
    <name type="scientific">Equus caballus</name>
    <name type="common">Horse</name>
    <dbReference type="NCBI Taxonomy" id="9796"/>
    <lineage>
        <taxon>Eukaryota</taxon>
        <taxon>Metazoa</taxon>
        <taxon>Chordata</taxon>
        <taxon>Craniata</taxon>
        <taxon>Vertebrata</taxon>
        <taxon>Euteleostomi</taxon>
        <taxon>Mammalia</taxon>
        <taxon>Eutheria</taxon>
        <taxon>Laurasiatheria</taxon>
        <taxon>Perissodactyla</taxon>
        <taxon>Equidae</taxon>
        <taxon>Equus</taxon>
    </lineage>
</organism>
<dbReference type="VGNC" id="VGNC:25131">
    <property type="gene designation" value="ZBTB10"/>
</dbReference>
<dbReference type="PANTHER" id="PTHR46105">
    <property type="entry name" value="AGAP004733-PA"/>
    <property type="match status" value="1"/>
</dbReference>
<protein>
    <submittedName>
        <fullName evidence="4">Zinc finger and BTB domain containing 10</fullName>
    </submittedName>
</protein>
<dbReference type="InterPro" id="IPR011333">
    <property type="entry name" value="SKP1/BTB/POZ_sf"/>
</dbReference>
<feature type="compositionally biased region" description="Pro residues" evidence="2">
    <location>
        <begin position="43"/>
        <end position="59"/>
    </location>
</feature>
<evidence type="ECO:0000256" key="2">
    <source>
        <dbReference type="SAM" id="MobiDB-lite"/>
    </source>
</evidence>
<feature type="compositionally biased region" description="Low complexity" evidence="2">
    <location>
        <begin position="73"/>
        <end position="97"/>
    </location>
</feature>
<reference evidence="4 5" key="1">
    <citation type="journal article" date="2009" name="Science">
        <title>Genome sequence, comparative analysis, and population genetics of the domestic horse.</title>
        <authorList>
            <consortium name="Broad Institute Genome Sequencing Platform"/>
            <consortium name="Broad Institute Whole Genome Assembly Team"/>
            <person name="Wade C.M."/>
            <person name="Giulotto E."/>
            <person name="Sigurdsson S."/>
            <person name="Zoli M."/>
            <person name="Gnerre S."/>
            <person name="Imsland F."/>
            <person name="Lear T.L."/>
            <person name="Adelson D.L."/>
            <person name="Bailey E."/>
            <person name="Bellone R.R."/>
            <person name="Bloecker H."/>
            <person name="Distl O."/>
            <person name="Edgar R.C."/>
            <person name="Garber M."/>
            <person name="Leeb T."/>
            <person name="Mauceli E."/>
            <person name="MacLeod J.N."/>
            <person name="Penedo M.C.T."/>
            <person name="Raison J.M."/>
            <person name="Sharpe T."/>
            <person name="Vogel J."/>
            <person name="Andersson L."/>
            <person name="Antczak D.F."/>
            <person name="Biagi T."/>
            <person name="Binns M.M."/>
            <person name="Chowdhary B.P."/>
            <person name="Coleman S.J."/>
            <person name="Della Valle G."/>
            <person name="Fryc S."/>
            <person name="Guerin G."/>
            <person name="Hasegawa T."/>
            <person name="Hill E.W."/>
            <person name="Jurka J."/>
            <person name="Kiialainen A."/>
            <person name="Lindgren G."/>
            <person name="Liu J."/>
            <person name="Magnani E."/>
            <person name="Mickelson J.R."/>
            <person name="Murray J."/>
            <person name="Nergadze S.G."/>
            <person name="Onofrio R."/>
            <person name="Pedroni S."/>
            <person name="Piras M.F."/>
            <person name="Raudsepp T."/>
            <person name="Rocchi M."/>
            <person name="Roeed K.H."/>
            <person name="Ryder O.A."/>
            <person name="Searle S."/>
            <person name="Skow L."/>
            <person name="Swinburne J.E."/>
            <person name="Syvaenen A.C."/>
            <person name="Tozaki T."/>
            <person name="Valberg S.J."/>
            <person name="Vaudin M."/>
            <person name="White J.R."/>
            <person name="Zody M.C."/>
            <person name="Lander E.S."/>
            <person name="Lindblad-Toh K."/>
        </authorList>
    </citation>
    <scope>NUCLEOTIDE SEQUENCE [LARGE SCALE GENOMIC DNA]</scope>
    <source>
        <strain evidence="4 5">Thoroughbred</strain>
    </source>
</reference>
<feature type="compositionally biased region" description="Gly residues" evidence="2">
    <location>
        <begin position="99"/>
        <end position="112"/>
    </location>
</feature>
<dbReference type="Ensembl" id="ENSECAT00000072990.2">
    <property type="protein sequence ID" value="ENSECAP00000054589.1"/>
    <property type="gene ID" value="ENSECAG00000013073.4"/>
</dbReference>
<dbReference type="GeneTree" id="ENSGT00940000157988"/>
<dbReference type="GO" id="GO:0008270">
    <property type="term" value="F:zinc ion binding"/>
    <property type="evidence" value="ECO:0007669"/>
    <property type="project" value="UniProtKB-KW"/>
</dbReference>
<keyword evidence="1" id="KW-0863">Zinc-finger</keyword>
<evidence type="ECO:0000313" key="6">
    <source>
        <dbReference type="VGNC" id="VGNC:25131"/>
    </source>
</evidence>
<dbReference type="Gene3D" id="3.30.710.10">
    <property type="entry name" value="Potassium Channel Kv1.1, Chain A"/>
    <property type="match status" value="1"/>
</dbReference>
<feature type="compositionally biased region" description="Gly residues" evidence="2">
    <location>
        <begin position="15"/>
        <end position="30"/>
    </location>
</feature>
<dbReference type="InterPro" id="IPR000210">
    <property type="entry name" value="BTB/POZ_dom"/>
</dbReference>
<name>A0A5F5Q239_HORSE</name>
<reference evidence="4" key="3">
    <citation type="submission" date="2025-09" db="UniProtKB">
        <authorList>
            <consortium name="Ensembl"/>
        </authorList>
    </citation>
    <scope>IDENTIFICATION</scope>
    <source>
        <strain evidence="4">Thoroughbred</strain>
    </source>
</reference>
<sequence>MSFSEMNRRTLAFRGGGLVTAGGGGGGGGSANNNAGGEASAWPPQPQPRQLPPPAPPQPDGRGADEEAELEGLEPQALEAAAGPAADDAKEALLPPDAGGPGSLGGGGGAGGPLLAERNRRTLAFRGGGGGGGLGNNGSSRGRPEPSAWPPRHFNGRGPAAVELELDALEGKEAMQDGASLSDSSEDEEEGASLGDGSGAEGGSCGSSRRSGGDGGDEAEGSGVGAGEGEAVQQLPLARPKSLLQKLQCSFQTSWLKDFPWLRYSKETGLMSCGWCHKPPEDGGSGDLPQVGHDELSRGTRNYKKTLLLRHHVSTEHKLQEANAQESEMPSEEGYCDFNSRPNENSYCYQLLRQLNEQRKKDIAAVQGFSVILDFLYSGNLVLTSQNAIEVMTVASYLQMSEVVQTCRNFIKDALNISIKSEAPESVVVDYNNRKPVNRDGLPSSRDQKIASFWATRNLTNLASNVKIENDGCNVDEGQIESYQMNDSSWVQDGSPELAENESQGQTKVFIWNNVGSQGIQETGKARRKNQTTKRFIYNIPPNNETNLEDCSVLPPPVAYPEEDLSFIKEEPDLDGALLSGPECDRNVNANLLADATSGQDGSDAGTSHDFKYGLMPGPSSDFKYGLLPGTSNDFKYGLIPGASNDFKYGLLPESWPKQETWENGESSLIMNKLKCPHCSYVAKYRRTLKRHLLIHTGVRSFSCDICGKLFTRREHVKRHSLVHKKDKKYKCMVCKKIFMLAASVGIRHGSRRYGVCVDCADKSQPGGQEGVDQGQDTDFPRDEEYEENEVGEADEELVDDGEDQNDPSRWDESGDICMSLDD</sequence>
<proteinExistence type="predicted"/>
<keyword evidence="5" id="KW-1185">Reference proteome</keyword>
<dbReference type="SUPFAM" id="SSF57667">
    <property type="entry name" value="beta-beta-alpha zinc fingers"/>
    <property type="match status" value="1"/>
</dbReference>
<dbReference type="FunFam" id="3.30.160.60:FF:000492">
    <property type="entry name" value="Zinc finger and BTB domain containing 10"/>
    <property type="match status" value="1"/>
</dbReference>
<keyword evidence="1" id="KW-0479">Metal-binding</keyword>
<dbReference type="SUPFAM" id="SSF54695">
    <property type="entry name" value="POZ domain"/>
    <property type="match status" value="1"/>
</dbReference>
<dbReference type="PANTHER" id="PTHR46105:SF24">
    <property type="entry name" value="ZINC FINGER AND BTB DOMAIN CONTAINING 10"/>
    <property type="match status" value="1"/>
</dbReference>